<name>A0ABV5YTZ3_9ACTN</name>
<dbReference type="EMBL" id="JBHLZP010000530">
    <property type="protein sequence ID" value="MFB9838524.1"/>
    <property type="molecule type" value="Genomic_DNA"/>
</dbReference>
<feature type="region of interest" description="Disordered" evidence="1">
    <location>
        <begin position="70"/>
        <end position="143"/>
    </location>
</feature>
<keyword evidence="2" id="KW-0812">Transmembrane</keyword>
<evidence type="ECO:0000313" key="3">
    <source>
        <dbReference type="EMBL" id="MFB9838524.1"/>
    </source>
</evidence>
<keyword evidence="2" id="KW-0472">Membrane</keyword>
<evidence type="ECO:0000256" key="1">
    <source>
        <dbReference type="SAM" id="MobiDB-lite"/>
    </source>
</evidence>
<feature type="compositionally biased region" description="Polar residues" evidence="1">
    <location>
        <begin position="104"/>
        <end position="118"/>
    </location>
</feature>
<protein>
    <submittedName>
        <fullName evidence="3">Uncharacterized protein</fullName>
    </submittedName>
</protein>
<feature type="compositionally biased region" description="Pro residues" evidence="1">
    <location>
        <begin position="127"/>
        <end position="143"/>
    </location>
</feature>
<proteinExistence type="predicted"/>
<reference evidence="3 4" key="1">
    <citation type="submission" date="2024-09" db="EMBL/GenBank/DDBJ databases">
        <authorList>
            <person name="Sun Q."/>
            <person name="Mori K."/>
        </authorList>
    </citation>
    <scope>NUCLEOTIDE SEQUENCE [LARGE SCALE GENOMIC DNA]</scope>
    <source>
        <strain evidence="3 4">TBRC 0563</strain>
    </source>
</reference>
<dbReference type="RefSeq" id="WP_378211560.1">
    <property type="nucleotide sequence ID" value="NZ_JBHLZP010000530.1"/>
</dbReference>
<gene>
    <name evidence="3" type="ORF">ACFFNX_40890</name>
</gene>
<organism evidence="3 4">
    <name type="scientific">Actinoallomurus acaciae</name>
    <dbReference type="NCBI Taxonomy" id="502577"/>
    <lineage>
        <taxon>Bacteria</taxon>
        <taxon>Bacillati</taxon>
        <taxon>Actinomycetota</taxon>
        <taxon>Actinomycetes</taxon>
        <taxon>Streptosporangiales</taxon>
        <taxon>Thermomonosporaceae</taxon>
        <taxon>Actinoallomurus</taxon>
    </lineage>
</organism>
<sequence length="143" mass="15103">MRDDLEDLLTEHYRRAAEDIEPDAALIDRYRGAARPARAFPVRWGPLAVAAAAVVLAVLTGWLLWPDRSPAPVAPPIAPAGSAPPKMPNADTTPRPTPTPTRTVSPSMRGPSNRTPSARPTGLSVSPSPPNSARPPVPSASPR</sequence>
<evidence type="ECO:0000256" key="2">
    <source>
        <dbReference type="SAM" id="Phobius"/>
    </source>
</evidence>
<dbReference type="Proteomes" id="UP001589627">
    <property type="component" value="Unassembled WGS sequence"/>
</dbReference>
<feature type="transmembrane region" description="Helical" evidence="2">
    <location>
        <begin position="44"/>
        <end position="65"/>
    </location>
</feature>
<keyword evidence="4" id="KW-1185">Reference proteome</keyword>
<comment type="caution">
    <text evidence="3">The sequence shown here is derived from an EMBL/GenBank/DDBJ whole genome shotgun (WGS) entry which is preliminary data.</text>
</comment>
<evidence type="ECO:0000313" key="4">
    <source>
        <dbReference type="Proteomes" id="UP001589627"/>
    </source>
</evidence>
<keyword evidence="2" id="KW-1133">Transmembrane helix</keyword>
<accession>A0ABV5YTZ3</accession>